<dbReference type="Proteomes" id="UP000250043">
    <property type="component" value="Unassembled WGS sequence"/>
</dbReference>
<feature type="transmembrane region" description="Helical" evidence="1">
    <location>
        <begin position="12"/>
        <end position="32"/>
    </location>
</feature>
<gene>
    <name evidence="2" type="ORF">OBBRIDRAFT_481083</name>
</gene>
<keyword evidence="1" id="KW-0472">Membrane</keyword>
<evidence type="ECO:0000313" key="3">
    <source>
        <dbReference type="Proteomes" id="UP000250043"/>
    </source>
</evidence>
<evidence type="ECO:0000256" key="1">
    <source>
        <dbReference type="SAM" id="Phobius"/>
    </source>
</evidence>
<proteinExistence type="predicted"/>
<reference evidence="2 3" key="1">
    <citation type="submission" date="2016-07" db="EMBL/GenBank/DDBJ databases">
        <title>Draft genome of the white-rot fungus Obba rivulosa 3A-2.</title>
        <authorList>
            <consortium name="DOE Joint Genome Institute"/>
            <person name="Miettinen O."/>
            <person name="Riley R."/>
            <person name="Acob R."/>
            <person name="Barry K."/>
            <person name="Cullen D."/>
            <person name="De Vries R."/>
            <person name="Hainaut M."/>
            <person name="Hatakka A."/>
            <person name="Henrissat B."/>
            <person name="Hilden K."/>
            <person name="Kuo R."/>
            <person name="Labutti K."/>
            <person name="Lipzen A."/>
            <person name="Makela M.R."/>
            <person name="Sandor L."/>
            <person name="Spatafora J.W."/>
            <person name="Grigoriev I.V."/>
            <person name="Hibbett D.S."/>
        </authorList>
    </citation>
    <scope>NUCLEOTIDE SEQUENCE [LARGE SCALE GENOMIC DNA]</scope>
    <source>
        <strain evidence="2 3">3A-2</strain>
    </source>
</reference>
<dbReference type="EMBL" id="KV722375">
    <property type="protein sequence ID" value="OCH92056.1"/>
    <property type="molecule type" value="Genomic_DNA"/>
</dbReference>
<protein>
    <submittedName>
        <fullName evidence="2">Uncharacterized protein</fullName>
    </submittedName>
</protein>
<accession>A0A8E2AW53</accession>
<keyword evidence="1" id="KW-0812">Transmembrane</keyword>
<evidence type="ECO:0000313" key="2">
    <source>
        <dbReference type="EMBL" id="OCH92056.1"/>
    </source>
</evidence>
<organism evidence="2 3">
    <name type="scientific">Obba rivulosa</name>
    <dbReference type="NCBI Taxonomy" id="1052685"/>
    <lineage>
        <taxon>Eukaryota</taxon>
        <taxon>Fungi</taxon>
        <taxon>Dikarya</taxon>
        <taxon>Basidiomycota</taxon>
        <taxon>Agaricomycotina</taxon>
        <taxon>Agaricomycetes</taxon>
        <taxon>Polyporales</taxon>
        <taxon>Gelatoporiaceae</taxon>
        <taxon>Obba</taxon>
    </lineage>
</organism>
<sequence>MLQDNIFFSGRWFQSLFLFHASMILRSLGLFFRSRGNSKGLNLILSDLTLSSRSRALRTSSAMYYVNDKLPQPGHQKCIGQIGGRKISKCWQDRMRIPHCYLGFPI</sequence>
<keyword evidence="1" id="KW-1133">Transmembrane helix</keyword>
<dbReference type="AlphaFoldDB" id="A0A8E2AW53"/>
<keyword evidence="3" id="KW-1185">Reference proteome</keyword>
<name>A0A8E2AW53_9APHY</name>